<reference evidence="3 4" key="1">
    <citation type="journal article" date="2023" name="Commun. Biol.">
        <title>Reorganization of the ancestral sex-determining regions during the evolution of trioecy in Pleodorina starrii.</title>
        <authorList>
            <person name="Takahashi K."/>
            <person name="Suzuki S."/>
            <person name="Kawai-Toyooka H."/>
            <person name="Yamamoto K."/>
            <person name="Hamaji T."/>
            <person name="Ootsuki R."/>
            <person name="Yamaguchi H."/>
            <person name="Kawachi M."/>
            <person name="Higashiyama T."/>
            <person name="Nozaki H."/>
        </authorList>
    </citation>
    <scope>NUCLEOTIDE SEQUENCE [LARGE SCALE GENOMIC DNA]</scope>
    <source>
        <strain evidence="3 4">NIES-4479</strain>
    </source>
</reference>
<comment type="caution">
    <text evidence="3">The sequence shown here is derived from an EMBL/GenBank/DDBJ whole genome shotgun (WGS) entry which is preliminary data.</text>
</comment>
<name>A0A9W6BGQ4_9CHLO</name>
<dbReference type="AlphaFoldDB" id="A0A9W6BGQ4"/>
<keyword evidence="4" id="KW-1185">Reference proteome</keyword>
<accession>A0A9W6BGQ4</accession>
<feature type="coiled-coil region" evidence="1">
    <location>
        <begin position="155"/>
        <end position="182"/>
    </location>
</feature>
<organism evidence="3 4">
    <name type="scientific">Pleodorina starrii</name>
    <dbReference type="NCBI Taxonomy" id="330485"/>
    <lineage>
        <taxon>Eukaryota</taxon>
        <taxon>Viridiplantae</taxon>
        <taxon>Chlorophyta</taxon>
        <taxon>core chlorophytes</taxon>
        <taxon>Chlorophyceae</taxon>
        <taxon>CS clade</taxon>
        <taxon>Chlamydomonadales</taxon>
        <taxon>Volvocaceae</taxon>
        <taxon>Pleodorina</taxon>
    </lineage>
</organism>
<evidence type="ECO:0000313" key="3">
    <source>
        <dbReference type="EMBL" id="GLC51896.1"/>
    </source>
</evidence>
<protein>
    <recommendedName>
        <fullName evidence="5">Transmembrane protein</fullName>
    </recommendedName>
</protein>
<evidence type="ECO:0000313" key="4">
    <source>
        <dbReference type="Proteomes" id="UP001165080"/>
    </source>
</evidence>
<proteinExistence type="predicted"/>
<dbReference type="PANTHER" id="PTHR34965">
    <property type="entry name" value="OS07G0118300 PROTEIN"/>
    <property type="match status" value="1"/>
</dbReference>
<dbReference type="OrthoDB" id="206313at2759"/>
<keyword evidence="1" id="KW-0175">Coiled coil</keyword>
<feature type="transmembrane region" description="Helical" evidence="2">
    <location>
        <begin position="12"/>
        <end position="33"/>
    </location>
</feature>
<keyword evidence="2" id="KW-0812">Transmembrane</keyword>
<dbReference type="Proteomes" id="UP001165080">
    <property type="component" value="Unassembled WGS sequence"/>
</dbReference>
<evidence type="ECO:0008006" key="5">
    <source>
        <dbReference type="Google" id="ProtNLM"/>
    </source>
</evidence>
<keyword evidence="2" id="KW-0472">Membrane</keyword>
<keyword evidence="2" id="KW-1133">Transmembrane helix</keyword>
<dbReference type="EMBL" id="BRXU01000005">
    <property type="protein sequence ID" value="GLC51896.1"/>
    <property type="molecule type" value="Genomic_DNA"/>
</dbReference>
<dbReference type="PANTHER" id="PTHR34965:SF1">
    <property type="entry name" value="OS07G0118300 PROTEIN"/>
    <property type="match status" value="1"/>
</dbReference>
<evidence type="ECO:0000256" key="2">
    <source>
        <dbReference type="SAM" id="Phobius"/>
    </source>
</evidence>
<evidence type="ECO:0000256" key="1">
    <source>
        <dbReference type="SAM" id="Coils"/>
    </source>
</evidence>
<gene>
    <name evidence="3" type="primary">PLEST003601</name>
    <name evidence="3" type="ORF">PLESTB_000560500</name>
</gene>
<sequence>MDSSRRSTDCCLVFFRFINVLTALSAILCLVALSMAIVEGPPLTDKEQQKAQLLRMYGILWAAGLALIETEFEWLMQLCRILEFWTARGVCQAFLAIMTLELVHSNGNSDFDKSVRLYRTVSAFCMLGCSGFYMLGGVLCLGTLRNARYKRFVERLRVERDLESLDKQREELNRLLAAYTKE</sequence>
<feature type="transmembrane region" description="Helical" evidence="2">
    <location>
        <begin position="120"/>
        <end position="141"/>
    </location>
</feature>